<sequence length="325" mass="36868">MKLFLHVGTHKTGSTHLQIYLRNHAAELARQGLVYPDPADWFGGKPQVAQHLLTAAAAQKKNRFDACRRRVDQARLDARPGDTMLISSEPAWRRTFPEICPPDELWEGRRRYVRRLRRVFARFDATVVVCLRNRATFGESHYGSAVKSGYAKGFEDYLEDHAFMFDYNRQTALFREAFGDVLTYTYEEAAREGVSETLLRKIGFVAPAPDDRPPTRRSPDRRLFLWLARRNALAGEELSATRSERTAFSITGAAAAALPDAEPTTFWSERTRPFLERFDDGAAMDGLAGRRLASLSEAEHAALDAAFEDWRSSDEARRRRARVAA</sequence>
<keyword evidence="2" id="KW-1185">Reference proteome</keyword>
<organism evidence="1 2">
    <name type="scientific">Chelatococcus sambhunathii</name>
    <dbReference type="NCBI Taxonomy" id="363953"/>
    <lineage>
        <taxon>Bacteria</taxon>
        <taxon>Pseudomonadati</taxon>
        <taxon>Pseudomonadota</taxon>
        <taxon>Alphaproteobacteria</taxon>
        <taxon>Hyphomicrobiales</taxon>
        <taxon>Chelatococcaceae</taxon>
        <taxon>Chelatococcus</taxon>
    </lineage>
</organism>
<gene>
    <name evidence="1" type="ORF">IHQ68_16565</name>
</gene>
<dbReference type="InterPro" id="IPR027417">
    <property type="entry name" value="P-loop_NTPase"/>
</dbReference>
<evidence type="ECO:0000313" key="1">
    <source>
        <dbReference type="EMBL" id="MDR4308233.1"/>
    </source>
</evidence>
<proteinExistence type="predicted"/>
<dbReference type="RefSeq" id="WP_309393810.1">
    <property type="nucleotide sequence ID" value="NZ_JADBEO010000044.1"/>
</dbReference>
<evidence type="ECO:0000313" key="2">
    <source>
        <dbReference type="Proteomes" id="UP001181622"/>
    </source>
</evidence>
<dbReference type="SUPFAM" id="SSF52540">
    <property type="entry name" value="P-loop containing nucleoside triphosphate hydrolases"/>
    <property type="match status" value="1"/>
</dbReference>
<accession>A0ABU1DJN4</accession>
<dbReference type="EMBL" id="JADBEO010000044">
    <property type="protein sequence ID" value="MDR4308233.1"/>
    <property type="molecule type" value="Genomic_DNA"/>
</dbReference>
<dbReference type="Proteomes" id="UP001181622">
    <property type="component" value="Unassembled WGS sequence"/>
</dbReference>
<evidence type="ECO:0008006" key="3">
    <source>
        <dbReference type="Google" id="ProtNLM"/>
    </source>
</evidence>
<reference evidence="1" key="1">
    <citation type="submission" date="2020-10" db="EMBL/GenBank/DDBJ databases">
        <authorList>
            <person name="Abbas A."/>
            <person name="Razzaq R."/>
            <person name="Waqas M."/>
            <person name="Abbas N."/>
            <person name="Nielsen T.K."/>
            <person name="Hansen L.H."/>
            <person name="Hussain S."/>
            <person name="Shahid M."/>
        </authorList>
    </citation>
    <scope>NUCLEOTIDE SEQUENCE</scope>
    <source>
        <strain evidence="1">S14</strain>
    </source>
</reference>
<dbReference type="Gene3D" id="3.40.50.300">
    <property type="entry name" value="P-loop containing nucleotide triphosphate hydrolases"/>
    <property type="match status" value="1"/>
</dbReference>
<name>A0ABU1DJN4_9HYPH</name>
<protein>
    <recommendedName>
        <fullName evidence="3">Sulfotransferase family</fullName>
    </recommendedName>
</protein>
<comment type="caution">
    <text evidence="1">The sequence shown here is derived from an EMBL/GenBank/DDBJ whole genome shotgun (WGS) entry which is preliminary data.</text>
</comment>